<reference evidence="1 2" key="1">
    <citation type="submission" date="2020-04" db="EMBL/GenBank/DDBJ databases">
        <title>Molecular characterization of pseudomonads from Agaricus bisporus reveal novel blotch 2 pathogens in Western Europe.</title>
        <authorList>
            <person name="Taparia T."/>
            <person name="Krijger M."/>
            <person name="Haynes E."/>
            <person name="Elpinstone J.G."/>
            <person name="Noble R."/>
            <person name="Van Der Wolf J."/>
        </authorList>
    </citation>
    <scope>NUCLEOTIDE SEQUENCE [LARGE SCALE GENOMIC DNA]</scope>
    <source>
        <strain evidence="1 2">H7001</strain>
    </source>
</reference>
<name>A0A7Y8C145_9PSED</name>
<evidence type="ECO:0000313" key="1">
    <source>
        <dbReference type="EMBL" id="NWB96075.1"/>
    </source>
</evidence>
<dbReference type="RefSeq" id="WP_177101385.1">
    <property type="nucleotide sequence ID" value="NZ_JACAQB010000005.1"/>
</dbReference>
<accession>A0A7Y8C145</accession>
<comment type="caution">
    <text evidence="1">The sequence shown here is derived from an EMBL/GenBank/DDBJ whole genome shotgun (WGS) entry which is preliminary data.</text>
</comment>
<evidence type="ECO:0000313" key="2">
    <source>
        <dbReference type="Proteomes" id="UP000539985"/>
    </source>
</evidence>
<dbReference type="AlphaFoldDB" id="A0A7Y8C145"/>
<organism evidence="1 2">
    <name type="scientific">Pseudomonas gingeri</name>
    <dbReference type="NCBI Taxonomy" id="117681"/>
    <lineage>
        <taxon>Bacteria</taxon>
        <taxon>Pseudomonadati</taxon>
        <taxon>Pseudomonadota</taxon>
        <taxon>Gammaproteobacteria</taxon>
        <taxon>Pseudomonadales</taxon>
        <taxon>Pseudomonadaceae</taxon>
        <taxon>Pseudomonas</taxon>
    </lineage>
</organism>
<dbReference type="Proteomes" id="UP000539985">
    <property type="component" value="Unassembled WGS sequence"/>
</dbReference>
<protein>
    <submittedName>
        <fullName evidence="1">Uncharacterized protein</fullName>
    </submittedName>
</protein>
<gene>
    <name evidence="1" type="ORF">HX882_09260</name>
</gene>
<sequence>MSTKIKDIIQIATHNIIDLFSVQNISGVLFEEVARDLQKNYLITISFERPTPNKTGPVLGAGIAALMATPRVYKVVCLDKESDEILWIKDRMLQAGQ</sequence>
<dbReference type="EMBL" id="JACAQB010000005">
    <property type="protein sequence ID" value="NWB96075.1"/>
    <property type="molecule type" value="Genomic_DNA"/>
</dbReference>
<proteinExistence type="predicted"/>